<evidence type="ECO:0000313" key="12">
    <source>
        <dbReference type="Proteomes" id="UP000003861"/>
    </source>
</evidence>
<comment type="cofactor">
    <cofactor evidence="9">
        <name>Cu cation</name>
        <dbReference type="ChEBI" id="CHEBI:23378"/>
    </cofactor>
    <text evidence="9">Binds 1 copper ion per subunit.</text>
</comment>
<dbReference type="PANTHER" id="PTHR34192">
    <property type="entry name" value="PLASTOCYANIN MAJOR ISOFORM, CHLOROPLASTIC-RELATED"/>
    <property type="match status" value="1"/>
</dbReference>
<comment type="subcellular location">
    <subcellularLocation>
        <location evidence="1">Membrane</location>
    </subcellularLocation>
    <subcellularLocation>
        <location evidence="2">Periplasm</location>
    </subcellularLocation>
</comment>
<keyword evidence="6" id="KW-0249">Electron transport</keyword>
<dbReference type="PATRIC" id="fig|1033806.13.peg.2524"/>
<dbReference type="Proteomes" id="UP000003861">
    <property type="component" value="Unassembled WGS sequence"/>
</dbReference>
<dbReference type="GO" id="GO:0042597">
    <property type="term" value="C:periplasmic space"/>
    <property type="evidence" value="ECO:0007669"/>
    <property type="project" value="UniProtKB-SubCell"/>
</dbReference>
<dbReference type="Pfam" id="PF00127">
    <property type="entry name" value="Copper-bind"/>
    <property type="match status" value="1"/>
</dbReference>
<feature type="binding site" evidence="9">
    <location>
        <position position="123"/>
    </location>
    <ligand>
        <name>Cu cation</name>
        <dbReference type="ChEBI" id="CHEBI:23378"/>
    </ligand>
</feature>
<evidence type="ECO:0000256" key="6">
    <source>
        <dbReference type="ARBA" id="ARBA00022982"/>
    </source>
</evidence>
<feature type="domain" description="Blue (type 1) copper" evidence="10">
    <location>
        <begin position="48"/>
        <end position="134"/>
    </location>
</feature>
<dbReference type="PRINTS" id="PR00155">
    <property type="entry name" value="AMICYANIN"/>
</dbReference>
<dbReference type="CDD" id="cd04220">
    <property type="entry name" value="Halocyanin"/>
    <property type="match status" value="1"/>
</dbReference>
<keyword evidence="5" id="KW-0574">Periplasm</keyword>
<proteinExistence type="predicted"/>
<dbReference type="InterPro" id="IPR008972">
    <property type="entry name" value="Cupredoxin"/>
</dbReference>
<evidence type="ECO:0000256" key="3">
    <source>
        <dbReference type="ARBA" id="ARBA00022448"/>
    </source>
</evidence>
<dbReference type="NCBIfam" id="TIGR03102">
    <property type="entry name" value="halo_cynanin"/>
    <property type="match status" value="1"/>
</dbReference>
<dbReference type="PANTHER" id="PTHR34192:SF10">
    <property type="entry name" value="PLASTOCYANIN MAJOR ISOFORM, CHLOROPLASTIC-RELATED"/>
    <property type="match status" value="1"/>
</dbReference>
<evidence type="ECO:0000256" key="4">
    <source>
        <dbReference type="ARBA" id="ARBA00022723"/>
    </source>
</evidence>
<sequence>GAAAAGAVGSAAAQEGGSGRIDYGGWFSDVSNFSSTVDRRGEDEITVEVGVEANGNYWGFGPPAVRVDPDTTVTWEWTGRGNAHNVVADDDSFSSGSAVAEAGSTYERTFTEAGIHKYYCNPHLSAGMKGAVVVGDDVPTVEVSGDTGPTVPESAKLVGVTSGFAMTGVLGLAYFVMKYGGDYGDVE</sequence>
<dbReference type="EMBL" id="AFNT02000041">
    <property type="protein sequence ID" value="ERJ05201.1"/>
    <property type="molecule type" value="Genomic_DNA"/>
</dbReference>
<feature type="non-terminal residue" evidence="11">
    <location>
        <position position="1"/>
    </location>
</feature>
<evidence type="ECO:0000256" key="2">
    <source>
        <dbReference type="ARBA" id="ARBA00004418"/>
    </source>
</evidence>
<dbReference type="InterPro" id="IPR000923">
    <property type="entry name" value="BlueCu_1"/>
</dbReference>
<evidence type="ECO:0000256" key="5">
    <source>
        <dbReference type="ARBA" id="ARBA00022764"/>
    </source>
</evidence>
<dbReference type="InterPro" id="IPR002386">
    <property type="entry name" value="Amicyanin/Pseudoazurin"/>
</dbReference>
<feature type="binding site" evidence="9">
    <location>
        <position position="120"/>
    </location>
    <ligand>
        <name>Cu cation</name>
        <dbReference type="ChEBI" id="CHEBI:23378"/>
    </ligand>
</feature>
<dbReference type="InterPro" id="IPR017533">
    <property type="entry name" value="Halocyanin"/>
</dbReference>
<dbReference type="SUPFAM" id="SSF49503">
    <property type="entry name" value="Cupredoxins"/>
    <property type="match status" value="1"/>
</dbReference>
<dbReference type="RefSeq" id="WP_021029676.1">
    <property type="nucleotide sequence ID" value="NZ_AFNT02000041.1"/>
</dbReference>
<name>U2DZI4_9EURY</name>
<dbReference type="GO" id="GO:0005507">
    <property type="term" value="F:copper ion binding"/>
    <property type="evidence" value="ECO:0007669"/>
    <property type="project" value="InterPro"/>
</dbReference>
<keyword evidence="4 9" id="KW-0479">Metal-binding</keyword>
<reference evidence="11 12" key="2">
    <citation type="journal article" date="2013" name="PLoS ONE">
        <title>INDIGO - INtegrated Data Warehouse of MIcrobial GenOmes with Examples from the Red Sea Extremophiles.</title>
        <authorList>
            <person name="Alam I."/>
            <person name="Antunes A."/>
            <person name="Kamau A.A."/>
            <person name="Ba Alawi W."/>
            <person name="Kalkatawi M."/>
            <person name="Stingl U."/>
            <person name="Bajic V.B."/>
        </authorList>
    </citation>
    <scope>NUCLEOTIDE SEQUENCE [LARGE SCALE GENOMIC DNA]</scope>
    <source>
        <strain evidence="11 12">SARL4B</strain>
    </source>
</reference>
<dbReference type="STRING" id="1033806.HTIA_2625"/>
<dbReference type="Gene3D" id="2.60.40.420">
    <property type="entry name" value="Cupredoxins - blue copper proteins"/>
    <property type="match status" value="1"/>
</dbReference>
<evidence type="ECO:0000256" key="7">
    <source>
        <dbReference type="ARBA" id="ARBA00023008"/>
    </source>
</evidence>
<evidence type="ECO:0000313" key="11">
    <source>
        <dbReference type="EMBL" id="ERJ05201.1"/>
    </source>
</evidence>
<feature type="binding site" evidence="9">
    <location>
        <position position="84"/>
    </location>
    <ligand>
        <name>Cu cation</name>
        <dbReference type="ChEBI" id="CHEBI:23378"/>
    </ligand>
</feature>
<gene>
    <name evidence="11" type="ORF">HLRTI_002829</name>
</gene>
<evidence type="ECO:0000256" key="9">
    <source>
        <dbReference type="PIRSR" id="PIRSR602386-1"/>
    </source>
</evidence>
<keyword evidence="7 9" id="KW-0186">Copper</keyword>
<evidence type="ECO:0000259" key="10">
    <source>
        <dbReference type="Pfam" id="PF00127"/>
    </source>
</evidence>
<dbReference type="eggNOG" id="arCOG02921">
    <property type="taxonomic scope" value="Archaea"/>
</dbReference>
<keyword evidence="8" id="KW-0472">Membrane</keyword>
<comment type="caution">
    <text evidence="11">The sequence shown here is derived from an EMBL/GenBank/DDBJ whole genome shotgun (WGS) entry which is preliminary data.</text>
</comment>
<feature type="binding site" evidence="9">
    <location>
        <position position="128"/>
    </location>
    <ligand>
        <name>Cu cation</name>
        <dbReference type="ChEBI" id="CHEBI:23378"/>
    </ligand>
</feature>
<organism evidence="11 12">
    <name type="scientific">Halorhabdus tiamatea SARL4B</name>
    <dbReference type="NCBI Taxonomy" id="1033806"/>
    <lineage>
        <taxon>Archaea</taxon>
        <taxon>Methanobacteriati</taxon>
        <taxon>Methanobacteriota</taxon>
        <taxon>Stenosarchaea group</taxon>
        <taxon>Halobacteria</taxon>
        <taxon>Halobacteriales</taxon>
        <taxon>Haloarculaceae</taxon>
        <taxon>Halorhabdus</taxon>
    </lineage>
</organism>
<dbReference type="AlphaFoldDB" id="U2DZI4"/>
<evidence type="ECO:0000256" key="8">
    <source>
        <dbReference type="ARBA" id="ARBA00023136"/>
    </source>
</evidence>
<evidence type="ECO:0000256" key="1">
    <source>
        <dbReference type="ARBA" id="ARBA00004370"/>
    </source>
</evidence>
<protein>
    <submittedName>
        <fullName evidence="11">Halocyanin-like protein</fullName>
    </submittedName>
</protein>
<keyword evidence="3" id="KW-0813">Transport</keyword>
<dbReference type="GO" id="GO:0009055">
    <property type="term" value="F:electron transfer activity"/>
    <property type="evidence" value="ECO:0007669"/>
    <property type="project" value="InterPro"/>
</dbReference>
<dbReference type="GO" id="GO:0016020">
    <property type="term" value="C:membrane"/>
    <property type="evidence" value="ECO:0007669"/>
    <property type="project" value="UniProtKB-SubCell"/>
</dbReference>
<accession>U2DZI4</accession>
<reference evidence="11 12" key="1">
    <citation type="journal article" date="2011" name="J. Bacteriol.">
        <title>Genome sequence of Halorhabdus tiamatea, the first archaeon isolated from a deep-sea anoxic brine lake.</title>
        <authorList>
            <person name="Antunes A."/>
            <person name="Alam I."/>
            <person name="Bajic V.B."/>
            <person name="Stingl U."/>
        </authorList>
    </citation>
    <scope>NUCLEOTIDE SEQUENCE [LARGE SCALE GENOMIC DNA]</scope>
    <source>
        <strain evidence="11 12">SARL4B</strain>
    </source>
</reference>